<reference evidence="3 4" key="1">
    <citation type="submission" date="2018-03" db="EMBL/GenBank/DDBJ databases">
        <title>Genomic Encyclopedia of Archaeal and Bacterial Type Strains, Phase II (KMG-II): from individual species to whole genera.</title>
        <authorList>
            <person name="Goeker M."/>
        </authorList>
    </citation>
    <scope>NUCLEOTIDE SEQUENCE [LARGE SCALE GENOMIC DNA]</scope>
    <source>
        <strain evidence="3 4">DSM 45348</strain>
    </source>
</reference>
<protein>
    <submittedName>
        <fullName evidence="3">Uncharacterized protein</fullName>
    </submittedName>
</protein>
<name>A0A2T0SBP4_9ACTN</name>
<organism evidence="3 4">
    <name type="scientific">Pseudosporangium ferrugineum</name>
    <dbReference type="NCBI Taxonomy" id="439699"/>
    <lineage>
        <taxon>Bacteria</taxon>
        <taxon>Bacillati</taxon>
        <taxon>Actinomycetota</taxon>
        <taxon>Actinomycetes</taxon>
        <taxon>Micromonosporales</taxon>
        <taxon>Micromonosporaceae</taxon>
        <taxon>Pseudosporangium</taxon>
    </lineage>
</organism>
<sequence>MSTNRSTARRRLVAASEVLRGRPPRFDYGLLIVMPFLAAAGGVLISLALENALEKRRTPRAGDTPSGAALDRAPTGSGR</sequence>
<keyword evidence="2" id="KW-0472">Membrane</keyword>
<comment type="caution">
    <text evidence="3">The sequence shown here is derived from an EMBL/GenBank/DDBJ whole genome shotgun (WGS) entry which is preliminary data.</text>
</comment>
<keyword evidence="4" id="KW-1185">Reference proteome</keyword>
<feature type="region of interest" description="Disordered" evidence="1">
    <location>
        <begin position="55"/>
        <end position="79"/>
    </location>
</feature>
<dbReference type="OrthoDB" id="9953430at2"/>
<evidence type="ECO:0000313" key="3">
    <source>
        <dbReference type="EMBL" id="PRY30849.1"/>
    </source>
</evidence>
<dbReference type="Proteomes" id="UP000239209">
    <property type="component" value="Unassembled WGS sequence"/>
</dbReference>
<dbReference type="EMBL" id="PVZG01000004">
    <property type="protein sequence ID" value="PRY30849.1"/>
    <property type="molecule type" value="Genomic_DNA"/>
</dbReference>
<keyword evidence="2" id="KW-0812">Transmembrane</keyword>
<evidence type="ECO:0000256" key="1">
    <source>
        <dbReference type="SAM" id="MobiDB-lite"/>
    </source>
</evidence>
<evidence type="ECO:0000313" key="4">
    <source>
        <dbReference type="Proteomes" id="UP000239209"/>
    </source>
</evidence>
<evidence type="ECO:0000256" key="2">
    <source>
        <dbReference type="SAM" id="Phobius"/>
    </source>
</evidence>
<dbReference type="RefSeq" id="WP_106126441.1">
    <property type="nucleotide sequence ID" value="NZ_PVZG01000004.1"/>
</dbReference>
<dbReference type="AlphaFoldDB" id="A0A2T0SBP4"/>
<keyword evidence="2" id="KW-1133">Transmembrane helix</keyword>
<accession>A0A2T0SBP4</accession>
<gene>
    <name evidence="3" type="ORF">CLV70_104401</name>
</gene>
<proteinExistence type="predicted"/>
<feature type="transmembrane region" description="Helical" evidence="2">
    <location>
        <begin position="28"/>
        <end position="49"/>
    </location>
</feature>